<dbReference type="InterPro" id="IPR009006">
    <property type="entry name" value="Ala_racemase/Decarboxylase_C"/>
</dbReference>
<evidence type="ECO:0000256" key="1">
    <source>
        <dbReference type="ARBA" id="ARBA00001933"/>
    </source>
</evidence>
<comment type="caution">
    <text evidence="4">The sequence shown here is derived from an EMBL/GenBank/DDBJ whole genome shotgun (WGS) entry which is preliminary data.</text>
</comment>
<dbReference type="PRINTS" id="PR01182">
    <property type="entry name" value="ORNDCRBXLASE"/>
</dbReference>
<dbReference type="SUPFAM" id="SSF51419">
    <property type="entry name" value="PLP-binding barrel"/>
    <property type="match status" value="1"/>
</dbReference>
<accession>A0A9P1BIK3</accession>
<comment type="cofactor">
    <cofactor evidence="1">
        <name>pyridoxal 5'-phosphate</name>
        <dbReference type="ChEBI" id="CHEBI:597326"/>
    </cofactor>
</comment>
<dbReference type="InterPro" id="IPR022644">
    <property type="entry name" value="De-COase2_N"/>
</dbReference>
<dbReference type="EMBL" id="CAMXCT010000114">
    <property type="protein sequence ID" value="CAI3974098.1"/>
    <property type="molecule type" value="Genomic_DNA"/>
</dbReference>
<dbReference type="AlphaFoldDB" id="A0A9P1BIK3"/>
<dbReference type="EMBL" id="CAMXCT030000114">
    <property type="protein sequence ID" value="CAL4761410.1"/>
    <property type="molecule type" value="Genomic_DNA"/>
</dbReference>
<evidence type="ECO:0000313" key="5">
    <source>
        <dbReference type="EMBL" id="CAL1127473.1"/>
    </source>
</evidence>
<name>A0A9P1BIK3_9DINO</name>
<organism evidence="4">
    <name type="scientific">Cladocopium goreaui</name>
    <dbReference type="NCBI Taxonomy" id="2562237"/>
    <lineage>
        <taxon>Eukaryota</taxon>
        <taxon>Sar</taxon>
        <taxon>Alveolata</taxon>
        <taxon>Dinophyceae</taxon>
        <taxon>Suessiales</taxon>
        <taxon>Symbiodiniaceae</taxon>
        <taxon>Cladocopium</taxon>
    </lineage>
</organism>
<dbReference type="InterPro" id="IPR002433">
    <property type="entry name" value="Orn_de-COase"/>
</dbReference>
<dbReference type="Pfam" id="PF02784">
    <property type="entry name" value="Orn_Arg_deC_N"/>
    <property type="match status" value="1"/>
</dbReference>
<dbReference type="Proteomes" id="UP001152797">
    <property type="component" value="Unassembled WGS sequence"/>
</dbReference>
<dbReference type="InterPro" id="IPR029066">
    <property type="entry name" value="PLP-binding_barrel"/>
</dbReference>
<dbReference type="EMBL" id="CAMXCT020000114">
    <property type="protein sequence ID" value="CAL1127473.1"/>
    <property type="molecule type" value="Genomic_DNA"/>
</dbReference>
<protein>
    <submittedName>
        <fullName evidence="6">Diaminopimelate decarboxylase</fullName>
    </submittedName>
</protein>
<gene>
    <name evidence="4" type="ORF">C1SCF055_LOCUS2530</name>
</gene>
<dbReference type="GO" id="GO:0006596">
    <property type="term" value="P:polyamine biosynthetic process"/>
    <property type="evidence" value="ECO:0007669"/>
    <property type="project" value="InterPro"/>
</dbReference>
<evidence type="ECO:0000313" key="4">
    <source>
        <dbReference type="EMBL" id="CAI3974098.1"/>
    </source>
</evidence>
<dbReference type="PANTHER" id="PTHR43727:SF3">
    <property type="entry name" value="GROUP IV DECARBOXYLASE"/>
    <property type="match status" value="1"/>
</dbReference>
<dbReference type="OrthoDB" id="5034579at2759"/>
<feature type="domain" description="Orn/DAP/Arg decarboxylase 2 N-terminal" evidence="3">
    <location>
        <begin position="51"/>
        <end position="296"/>
    </location>
</feature>
<keyword evidence="2" id="KW-0663">Pyridoxal phosphate</keyword>
<proteinExistence type="predicted"/>
<dbReference type="SUPFAM" id="SSF50621">
    <property type="entry name" value="Alanine racemase C-terminal domain-like"/>
    <property type="match status" value="1"/>
</dbReference>
<evidence type="ECO:0000313" key="6">
    <source>
        <dbReference type="EMBL" id="CAL4761410.1"/>
    </source>
</evidence>
<sequence length="446" mass="48407">MASAELDPVGAACRSAALSAAVDAGLLRVPETIEDKPMALFYDLDAWERNLANIRALFGSHWLHACAAKTNPLFWFLRREKALGHGAECASIAEVVAALENGFAPENVVFDSPSKTIPEIRYALEKGVHLNMDNLQELDRVVDLLPGLQLGEQQVLGLRLNPLVGAGSIAAFSVSTGKSKFGVPLYPDPKYQAELVQRVTKASFLNCIHVHTGSGGMGLKQLVSGVRAAVDFAKAVNEAAGHQQVRIIDIGGGLSTNFEDDTLTPSFSEYADALRQEVPEIFDASQFERVISEFGASCHIKFGWLASRIEYIKECDGGRIALIHAGSEIFLRSSYCPDTFMKHRVLPFDATGRPKAATDLIPHDIAGPLCFAGDVVVRDAMLPPMDQGDIVMLMDAGGNTLSLHTTHCSRQMPSVFGYRQLPDASFTFETLKGPQLIKDTIGVWRP</sequence>
<reference evidence="5" key="2">
    <citation type="submission" date="2024-04" db="EMBL/GenBank/DDBJ databases">
        <authorList>
            <person name="Chen Y."/>
            <person name="Shah S."/>
            <person name="Dougan E. K."/>
            <person name="Thang M."/>
            <person name="Chan C."/>
        </authorList>
    </citation>
    <scope>NUCLEOTIDE SEQUENCE [LARGE SCALE GENOMIC DNA]</scope>
</reference>
<evidence type="ECO:0000259" key="3">
    <source>
        <dbReference type="Pfam" id="PF02784"/>
    </source>
</evidence>
<dbReference type="PANTHER" id="PTHR43727">
    <property type="entry name" value="DIAMINOPIMELATE DECARBOXYLASE"/>
    <property type="match status" value="1"/>
</dbReference>
<evidence type="ECO:0000313" key="7">
    <source>
        <dbReference type="Proteomes" id="UP001152797"/>
    </source>
</evidence>
<reference evidence="4" key="1">
    <citation type="submission" date="2022-10" db="EMBL/GenBank/DDBJ databases">
        <authorList>
            <person name="Chen Y."/>
            <person name="Dougan E. K."/>
            <person name="Chan C."/>
            <person name="Rhodes N."/>
            <person name="Thang M."/>
        </authorList>
    </citation>
    <scope>NUCLEOTIDE SEQUENCE</scope>
</reference>
<dbReference type="Gene3D" id="2.40.37.10">
    <property type="entry name" value="Lyase, Ornithine Decarboxylase, Chain A, domain 1"/>
    <property type="match status" value="1"/>
</dbReference>
<keyword evidence="7" id="KW-1185">Reference proteome</keyword>
<evidence type="ECO:0000256" key="2">
    <source>
        <dbReference type="ARBA" id="ARBA00022898"/>
    </source>
</evidence>
<dbReference type="Gene3D" id="3.20.20.10">
    <property type="entry name" value="Alanine racemase"/>
    <property type="match status" value="1"/>
</dbReference>
<dbReference type="GO" id="GO:0009089">
    <property type="term" value="P:lysine biosynthetic process via diaminopimelate"/>
    <property type="evidence" value="ECO:0007669"/>
    <property type="project" value="TreeGrafter"/>
</dbReference>
<dbReference type="GO" id="GO:0008836">
    <property type="term" value="F:diaminopimelate decarboxylase activity"/>
    <property type="evidence" value="ECO:0007669"/>
    <property type="project" value="TreeGrafter"/>
</dbReference>